<dbReference type="GO" id="GO:0017056">
    <property type="term" value="F:structural constituent of nuclear pore"/>
    <property type="evidence" value="ECO:0007669"/>
    <property type="project" value="TreeGrafter"/>
</dbReference>
<dbReference type="OrthoDB" id="6162375at2759"/>
<dbReference type="InParanoid" id="A0A2N3NAY0"/>
<feature type="coiled-coil region" evidence="4">
    <location>
        <begin position="314"/>
        <end position="348"/>
    </location>
</feature>
<dbReference type="STRING" id="41688.A0A2N3NAY0"/>
<dbReference type="AlphaFoldDB" id="A0A2N3NAY0"/>
<keyword evidence="4" id="KW-0175">Coiled coil</keyword>
<protein>
    <recommendedName>
        <fullName evidence="6">Nucleoporin Nup54 alpha-helical domain-containing protein</fullName>
    </recommendedName>
</protein>
<dbReference type="GO" id="GO:0036228">
    <property type="term" value="P:protein localization to nuclear inner membrane"/>
    <property type="evidence" value="ECO:0007669"/>
    <property type="project" value="TreeGrafter"/>
</dbReference>
<dbReference type="EMBL" id="NLAX01000010">
    <property type="protein sequence ID" value="PKS09593.1"/>
    <property type="molecule type" value="Genomic_DNA"/>
</dbReference>
<keyword evidence="8" id="KW-1185">Reference proteome</keyword>
<dbReference type="PANTHER" id="PTHR13000:SF0">
    <property type="entry name" value="NUCLEOPORIN P54"/>
    <property type="match status" value="1"/>
</dbReference>
<evidence type="ECO:0000313" key="7">
    <source>
        <dbReference type="EMBL" id="PKS09593.1"/>
    </source>
</evidence>
<evidence type="ECO:0000256" key="5">
    <source>
        <dbReference type="SAM" id="MobiDB-lite"/>
    </source>
</evidence>
<keyword evidence="3" id="KW-0539">Nucleus</keyword>
<comment type="caution">
    <text evidence="7">The sequence shown here is derived from an EMBL/GenBank/DDBJ whole genome shotgun (WGS) entry which is preliminary data.</text>
</comment>
<dbReference type="GO" id="GO:0006607">
    <property type="term" value="P:NLS-bearing protein import into nucleus"/>
    <property type="evidence" value="ECO:0007669"/>
    <property type="project" value="TreeGrafter"/>
</dbReference>
<dbReference type="Pfam" id="PF18570">
    <property type="entry name" value="Nup54_57_C"/>
    <property type="match status" value="1"/>
</dbReference>
<sequence>PTLALPRQHPIKTKPFPLRSTLPTPPTMSSIFARPTGQSIFGAPQQQQQQQPQQQPTQGSIFGQTAPVGGQMQQPQQQAPQLPTLSQSQAQLSSSLWQPSKEAPHQRPVTEQIQQIIEKWDPANPNCVFKHYFYNKVDETNIPFYKPLPHENPREWEEALQKKPAPGFIPVMCAGFTGLSDRLKTQKRAVADLNTRLHQINGALDAILSRHDLQTSVRAAAARRRHTVLQERCIGLAAKVQVLRNRGYALSGDEDHLRLKLKALEASIQDPALSAKEEELWSRLIVIRGYAERLTQEINRPATRDDDPLDEETEMKAKKVLEDYEKQLLHLKKEVETIKNDFEQWEKDRDSTS</sequence>
<reference evidence="7 8" key="1">
    <citation type="journal article" date="2017" name="G3 (Bethesda)">
        <title>First Draft Genome Sequence of the Pathogenic Fungus Lomentospora prolificans (Formerly Scedosporium prolificans).</title>
        <authorList>
            <person name="Luo R."/>
            <person name="Zimin A."/>
            <person name="Workman R."/>
            <person name="Fan Y."/>
            <person name="Pertea G."/>
            <person name="Grossman N."/>
            <person name="Wear M.P."/>
            <person name="Jia B."/>
            <person name="Miller H."/>
            <person name="Casadevall A."/>
            <person name="Timp W."/>
            <person name="Zhang S.X."/>
            <person name="Salzberg S.L."/>
        </authorList>
    </citation>
    <scope>NUCLEOTIDE SEQUENCE [LARGE SCALE GENOMIC DNA]</scope>
    <source>
        <strain evidence="7 8">JHH-5317</strain>
    </source>
</reference>
<dbReference type="FunCoup" id="A0A2N3NAY0">
    <property type="interactions" value="187"/>
</dbReference>
<dbReference type="Gene3D" id="1.20.5.3600">
    <property type="match status" value="1"/>
</dbReference>
<organism evidence="7 8">
    <name type="scientific">Lomentospora prolificans</name>
    <dbReference type="NCBI Taxonomy" id="41688"/>
    <lineage>
        <taxon>Eukaryota</taxon>
        <taxon>Fungi</taxon>
        <taxon>Dikarya</taxon>
        <taxon>Ascomycota</taxon>
        <taxon>Pezizomycotina</taxon>
        <taxon>Sordariomycetes</taxon>
        <taxon>Hypocreomycetidae</taxon>
        <taxon>Microascales</taxon>
        <taxon>Microascaceae</taxon>
        <taxon>Lomentospora</taxon>
    </lineage>
</organism>
<feature type="domain" description="Nucleoporin Nup54 alpha-helical" evidence="6">
    <location>
        <begin position="149"/>
        <end position="284"/>
    </location>
</feature>
<gene>
    <name evidence="7" type="ORF">jhhlp_004211</name>
</gene>
<evidence type="ECO:0000259" key="6">
    <source>
        <dbReference type="Pfam" id="PF13874"/>
    </source>
</evidence>
<accession>A0A2N3NAY0</accession>
<dbReference type="InterPro" id="IPR024864">
    <property type="entry name" value="Nup54/Nup57/Nup44"/>
</dbReference>
<dbReference type="GO" id="GO:0006999">
    <property type="term" value="P:nuclear pore organization"/>
    <property type="evidence" value="ECO:0007669"/>
    <property type="project" value="TreeGrafter"/>
</dbReference>
<name>A0A2N3NAY0_9PEZI</name>
<feature type="non-terminal residue" evidence="7">
    <location>
        <position position="1"/>
    </location>
</feature>
<dbReference type="InterPro" id="IPR025712">
    <property type="entry name" value="Nup54_alpha-helical_dom"/>
</dbReference>
<dbReference type="Proteomes" id="UP000233524">
    <property type="component" value="Unassembled WGS sequence"/>
</dbReference>
<feature type="compositionally biased region" description="Low complexity" evidence="5">
    <location>
        <begin position="71"/>
        <end position="100"/>
    </location>
</feature>
<evidence type="ECO:0000313" key="8">
    <source>
        <dbReference type="Proteomes" id="UP000233524"/>
    </source>
</evidence>
<feature type="compositionally biased region" description="Low complexity" evidence="5">
    <location>
        <begin position="44"/>
        <end position="58"/>
    </location>
</feature>
<evidence type="ECO:0000256" key="1">
    <source>
        <dbReference type="ARBA" id="ARBA00004123"/>
    </source>
</evidence>
<dbReference type="PANTHER" id="PTHR13000">
    <property type="entry name" value="NUCLEOPORIN P54"/>
    <property type="match status" value="1"/>
</dbReference>
<evidence type="ECO:0000256" key="4">
    <source>
        <dbReference type="SAM" id="Coils"/>
    </source>
</evidence>
<keyword evidence="2" id="KW-0813">Transport</keyword>
<evidence type="ECO:0000256" key="2">
    <source>
        <dbReference type="ARBA" id="ARBA00022448"/>
    </source>
</evidence>
<feature type="region of interest" description="Disordered" evidence="5">
    <location>
        <begin position="1"/>
        <end position="109"/>
    </location>
</feature>
<dbReference type="Gene3D" id="1.20.5.490">
    <property type="entry name" value="Single helix bin"/>
    <property type="match status" value="1"/>
</dbReference>
<dbReference type="VEuPathDB" id="FungiDB:jhhlp_004211"/>
<dbReference type="Pfam" id="PF13874">
    <property type="entry name" value="Nup54"/>
    <property type="match status" value="1"/>
</dbReference>
<evidence type="ECO:0000256" key="3">
    <source>
        <dbReference type="ARBA" id="ARBA00023242"/>
    </source>
</evidence>
<comment type="subcellular location">
    <subcellularLocation>
        <location evidence="1">Nucleus</location>
    </subcellularLocation>
</comment>
<dbReference type="GO" id="GO:0044613">
    <property type="term" value="C:nuclear pore central transport channel"/>
    <property type="evidence" value="ECO:0007669"/>
    <property type="project" value="TreeGrafter"/>
</dbReference>
<proteinExistence type="predicted"/>